<accession>A0A292YLD6</accession>
<organism evidence="1 2">
    <name type="scientific">Effusibacillus lacus</name>
    <dbReference type="NCBI Taxonomy" id="1348429"/>
    <lineage>
        <taxon>Bacteria</taxon>
        <taxon>Bacillati</taxon>
        <taxon>Bacillota</taxon>
        <taxon>Bacilli</taxon>
        <taxon>Bacillales</taxon>
        <taxon>Alicyclobacillaceae</taxon>
        <taxon>Effusibacillus</taxon>
    </lineage>
</organism>
<proteinExistence type="predicted"/>
<protein>
    <submittedName>
        <fullName evidence="1">Transposase</fullName>
    </submittedName>
</protein>
<reference evidence="2" key="1">
    <citation type="submission" date="2017-07" db="EMBL/GenBank/DDBJ databases">
        <title>Draft genome sequence of Effusibacillus lacus strain skLN1.</title>
        <authorList>
            <person name="Watanabe M."/>
            <person name="Kojima H."/>
            <person name="Fukui M."/>
        </authorList>
    </citation>
    <scope>NUCLEOTIDE SEQUENCE [LARGE SCALE GENOMIC DNA]</scope>
    <source>
        <strain evidence="2">skLN1</strain>
    </source>
</reference>
<comment type="caution">
    <text evidence="1">The sequence shown here is derived from an EMBL/GenBank/DDBJ whole genome shotgun (WGS) entry which is preliminary data.</text>
</comment>
<dbReference type="Proteomes" id="UP000217785">
    <property type="component" value="Unassembled WGS sequence"/>
</dbReference>
<name>A0A292YLD6_9BACL</name>
<gene>
    <name evidence="1" type="ORF">EFBL_3608</name>
</gene>
<keyword evidence="2" id="KW-1185">Reference proteome</keyword>
<evidence type="ECO:0000313" key="2">
    <source>
        <dbReference type="Proteomes" id="UP000217785"/>
    </source>
</evidence>
<sequence length="66" mass="7514">MDLKELMMFADGLDNKGKQELILFLQSRTKGTTPPIRAIDEIQEQKHKNGMVCSHCNSHAVVRFGR</sequence>
<evidence type="ECO:0000313" key="1">
    <source>
        <dbReference type="EMBL" id="GAX91917.1"/>
    </source>
</evidence>
<dbReference type="AlphaFoldDB" id="A0A292YLD6"/>
<dbReference type="EMBL" id="BDUF01000109">
    <property type="protein sequence ID" value="GAX91917.1"/>
    <property type="molecule type" value="Genomic_DNA"/>
</dbReference>